<feature type="signal peptide" evidence="2">
    <location>
        <begin position="1"/>
        <end position="23"/>
    </location>
</feature>
<dbReference type="Proteomes" id="UP000235388">
    <property type="component" value="Unassembled WGS sequence"/>
</dbReference>
<evidence type="ECO:0000256" key="2">
    <source>
        <dbReference type="SAM" id="SignalP"/>
    </source>
</evidence>
<feature type="compositionally biased region" description="Low complexity" evidence="1">
    <location>
        <begin position="562"/>
        <end position="579"/>
    </location>
</feature>
<sequence length="650" mass="73053">MRTSFLIYAFLHILNNLPLGVDCATAFAADDLLQIGKDAGSSTAAIRNNLQRAQPGPIPDFKETSPEISSSNVPYDLYSRMASYKRPPTDEEIGKMSANSGEPIIPLYPREGEWKIKTWWMENVHPGGKRFLSKILGFVTAVFAAPTLLVKPLGPTIEKGFAKVGIPKIVPKKKGVWEILPEYDYKSALYKLAAPSFPERFLDFLMRKGRLGINWVKNQIGLGPKKVSLTLAQHFEQLMKHFQGKAEVKNLAESLEFRNKWKIPEYPPVLSADPFVKKAYRLGMEIEALKKSKSPLDSIKEDIVKLFDGNPVAKYPELEREKLEEFLTSDKHVQLLQRLHQQSNELMRQHQGMQKTLDLVVATLGGEKETKETFMEILESHEDIVNIKSNPKAKPTTEKNTAEEERVEDKDQRRHIKHAPFPSLESVLPGAYEFHLSPLLFLEEILGDSSEEIVGLKATRGYLDGLPRLEVIQSAAEKVEKYAEVTRHVEKLQKGVLDLKQYVFGLTRADFKDESTMSEIFKDLFEPENVWHTGMKPRKTKNDPAKNNAANSDAANHDAANHDATNNDATNNDAANRDAGPSNDLSRNVPAENDPVNNGLPKDDPAKDDPAKDDPPKEDPRKNNPRKNNPRKNNPPKKNPPKEDTDSPGS</sequence>
<feature type="compositionally biased region" description="Basic and acidic residues" evidence="1">
    <location>
        <begin position="601"/>
        <end position="622"/>
    </location>
</feature>
<feature type="compositionally biased region" description="Low complexity" evidence="1">
    <location>
        <begin position="545"/>
        <end position="554"/>
    </location>
</feature>
<dbReference type="AlphaFoldDB" id="A0A2N5VXZ5"/>
<evidence type="ECO:0000256" key="1">
    <source>
        <dbReference type="SAM" id="MobiDB-lite"/>
    </source>
</evidence>
<feature type="compositionally biased region" description="Basic and acidic residues" evidence="1">
    <location>
        <begin position="640"/>
        <end position="650"/>
    </location>
</feature>
<proteinExistence type="predicted"/>
<comment type="caution">
    <text evidence="3">The sequence shown here is derived from an EMBL/GenBank/DDBJ whole genome shotgun (WGS) entry which is preliminary data.</text>
</comment>
<keyword evidence="2" id="KW-0732">Signal</keyword>
<dbReference type="STRING" id="200324.A0A2N5VXZ5"/>
<feature type="region of interest" description="Disordered" evidence="1">
    <location>
        <begin position="532"/>
        <end position="650"/>
    </location>
</feature>
<protein>
    <submittedName>
        <fullName evidence="3">Uncharacterized protein</fullName>
    </submittedName>
</protein>
<dbReference type="OrthoDB" id="2495516at2759"/>
<feature type="chain" id="PRO_5014878880" evidence="2">
    <location>
        <begin position="24"/>
        <end position="650"/>
    </location>
</feature>
<feature type="region of interest" description="Disordered" evidence="1">
    <location>
        <begin position="389"/>
        <end position="413"/>
    </location>
</feature>
<evidence type="ECO:0000313" key="3">
    <source>
        <dbReference type="EMBL" id="PLW54802.1"/>
    </source>
</evidence>
<organism evidence="3 4">
    <name type="scientific">Puccinia coronata f. sp. avenae</name>
    <dbReference type="NCBI Taxonomy" id="200324"/>
    <lineage>
        <taxon>Eukaryota</taxon>
        <taxon>Fungi</taxon>
        <taxon>Dikarya</taxon>
        <taxon>Basidiomycota</taxon>
        <taxon>Pucciniomycotina</taxon>
        <taxon>Pucciniomycetes</taxon>
        <taxon>Pucciniales</taxon>
        <taxon>Pucciniaceae</taxon>
        <taxon>Puccinia</taxon>
    </lineage>
</organism>
<reference evidence="3 4" key="1">
    <citation type="submission" date="2017-11" db="EMBL/GenBank/DDBJ databases">
        <title>De novo assembly and phasing of dikaryotic genomes from two isolates of Puccinia coronata f. sp. avenae, the causal agent of oat crown rust.</title>
        <authorList>
            <person name="Miller M.E."/>
            <person name="Zhang Y."/>
            <person name="Omidvar V."/>
            <person name="Sperschneider J."/>
            <person name="Schwessinger B."/>
            <person name="Raley C."/>
            <person name="Palmer J.M."/>
            <person name="Garnica D."/>
            <person name="Upadhyaya N."/>
            <person name="Rathjen J."/>
            <person name="Taylor J.M."/>
            <person name="Park R.F."/>
            <person name="Dodds P.N."/>
            <person name="Hirsch C.D."/>
            <person name="Kianian S.F."/>
            <person name="Figueroa M."/>
        </authorList>
    </citation>
    <scope>NUCLEOTIDE SEQUENCE [LARGE SCALE GENOMIC DNA]</scope>
    <source>
        <strain evidence="3">12NC29</strain>
    </source>
</reference>
<feature type="compositionally biased region" description="Basic and acidic residues" evidence="1">
    <location>
        <begin position="395"/>
        <end position="412"/>
    </location>
</feature>
<evidence type="ECO:0000313" key="4">
    <source>
        <dbReference type="Proteomes" id="UP000235388"/>
    </source>
</evidence>
<keyword evidence="4" id="KW-1185">Reference proteome</keyword>
<accession>A0A2N5VXZ5</accession>
<dbReference type="EMBL" id="PGCJ01000041">
    <property type="protein sequence ID" value="PLW54802.1"/>
    <property type="molecule type" value="Genomic_DNA"/>
</dbReference>
<name>A0A2N5VXZ5_9BASI</name>
<gene>
    <name evidence="3" type="ORF">PCANC_03711</name>
</gene>